<proteinExistence type="predicted"/>
<dbReference type="AlphaFoldDB" id="A0A655EE06"/>
<accession>A0A655EE06</accession>
<organism evidence="1 2">
    <name type="scientific">Salmonella enterica subsp. enterica serovar Bovismorbificans</name>
    <dbReference type="NCBI Taxonomy" id="58097"/>
    <lineage>
        <taxon>Bacteria</taxon>
        <taxon>Pseudomonadati</taxon>
        <taxon>Pseudomonadota</taxon>
        <taxon>Gammaproteobacteria</taxon>
        <taxon>Enterobacterales</taxon>
        <taxon>Enterobacteriaceae</taxon>
        <taxon>Salmonella</taxon>
    </lineage>
</organism>
<dbReference type="Proteomes" id="UP000041314">
    <property type="component" value="Unassembled WGS sequence"/>
</dbReference>
<evidence type="ECO:0000313" key="1">
    <source>
        <dbReference type="EMBL" id="CNV17951.1"/>
    </source>
</evidence>
<reference evidence="1 2" key="1">
    <citation type="submission" date="2015-03" db="EMBL/GenBank/DDBJ databases">
        <authorList>
            <consortium name="Pathogen Informatics"/>
        </authorList>
    </citation>
    <scope>NUCLEOTIDE SEQUENCE [LARGE SCALE GENOMIC DNA]</scope>
    <source>
        <strain evidence="1 2">A1104</strain>
    </source>
</reference>
<gene>
    <name evidence="1" type="ORF">ERS008198_04571</name>
</gene>
<name>A0A655EE06_SALET</name>
<sequence length="73" mass="8460">MRPGFYGDRQHLFGHRHLQIHTRMQRLTQNAHIAIGNVATIFAQVYGNAVRACLFSNKRRLYRIRIVGAARIT</sequence>
<protein>
    <submittedName>
        <fullName evidence="1">Uncharacterized protein</fullName>
    </submittedName>
</protein>
<evidence type="ECO:0000313" key="2">
    <source>
        <dbReference type="Proteomes" id="UP000041314"/>
    </source>
</evidence>
<dbReference type="EMBL" id="CQPA01000065">
    <property type="protein sequence ID" value="CNV17951.1"/>
    <property type="molecule type" value="Genomic_DNA"/>
</dbReference>